<dbReference type="SUPFAM" id="SSF141868">
    <property type="entry name" value="EAL domain-like"/>
    <property type="match status" value="1"/>
</dbReference>
<gene>
    <name evidence="5" type="ORF">FPS11_28170</name>
</gene>
<dbReference type="Gene3D" id="3.20.20.450">
    <property type="entry name" value="EAL domain"/>
    <property type="match status" value="1"/>
</dbReference>
<dbReference type="AlphaFoldDB" id="A0A7B6ME11"/>
<dbReference type="GO" id="GO:0071111">
    <property type="term" value="F:cyclic-guanylate-specific phosphodiesterase activity"/>
    <property type="evidence" value="ECO:0007669"/>
    <property type="project" value="InterPro"/>
</dbReference>
<keyword evidence="3" id="KW-0805">Transcription regulation</keyword>
<evidence type="ECO:0000256" key="2">
    <source>
        <dbReference type="ARBA" id="ARBA00022491"/>
    </source>
</evidence>
<sequence>MINWSCILGVYFIVEPIVDIKNNKLVAVEVLSRFYTQSGEQLSTQHTFLRLSSAMKINILQQQIKSIAEQKSFFIKNDLICSINIDYDTCIFIFNCKELQKTIIENDFIALEISETFPYFHENSRIIVNKLLNITNHIWVDDFGADNCKINISQLQNVGAVKLDKDFLYRTLNKEYFSEIIKRISTHCSKVIAEGIESQYILDKIRDVSLWGGQGYYYPSVKLSEIYKLQMYL</sequence>
<accession>A0A7B6ME11</accession>
<dbReference type="EMBL" id="AASFMQ010000088">
    <property type="protein sequence ID" value="EFB3618701.1"/>
    <property type="molecule type" value="Genomic_DNA"/>
</dbReference>
<evidence type="ECO:0000256" key="3">
    <source>
        <dbReference type="ARBA" id="ARBA00023015"/>
    </source>
</evidence>
<evidence type="ECO:0000256" key="1">
    <source>
        <dbReference type="ARBA" id="ARBA00010927"/>
    </source>
</evidence>
<evidence type="ECO:0000313" key="6">
    <source>
        <dbReference type="Proteomes" id="UP000543252"/>
    </source>
</evidence>
<dbReference type="PROSITE" id="PS50883">
    <property type="entry name" value="EAL"/>
    <property type="match status" value="1"/>
</dbReference>
<evidence type="ECO:0000256" key="4">
    <source>
        <dbReference type="ARBA" id="ARBA00023163"/>
    </source>
</evidence>
<dbReference type="RefSeq" id="WP_050497015.1">
    <property type="nucleotide sequence ID" value="NZ_FZEZ01000038.1"/>
</dbReference>
<dbReference type="PANTHER" id="PTHR33121">
    <property type="entry name" value="CYCLIC DI-GMP PHOSPHODIESTERASE PDEF"/>
    <property type="match status" value="1"/>
</dbReference>
<keyword evidence="2" id="KW-0678">Repressor</keyword>
<proteinExistence type="inferred from homology"/>
<dbReference type="SMART" id="SM00052">
    <property type="entry name" value="EAL"/>
    <property type="match status" value="1"/>
</dbReference>
<comment type="similarity">
    <text evidence="1">Belongs to the YdiV family.</text>
</comment>
<dbReference type="InterPro" id="IPR001633">
    <property type="entry name" value="EAL_dom"/>
</dbReference>
<dbReference type="PANTHER" id="PTHR33121:SF69">
    <property type="entry name" value="ANTI-FLHC(2)FLHD(4) FACTOR YDIV-RELATED"/>
    <property type="match status" value="1"/>
</dbReference>
<protein>
    <submittedName>
        <fullName evidence="5">EAL domain-containing protein</fullName>
    </submittedName>
</protein>
<dbReference type="InterPro" id="IPR035919">
    <property type="entry name" value="EAL_sf"/>
</dbReference>
<organism evidence="5 6">
    <name type="scientific">Escherichia coli</name>
    <dbReference type="NCBI Taxonomy" id="562"/>
    <lineage>
        <taxon>Bacteria</taxon>
        <taxon>Pseudomonadati</taxon>
        <taxon>Pseudomonadota</taxon>
        <taxon>Gammaproteobacteria</taxon>
        <taxon>Enterobacterales</taxon>
        <taxon>Enterobacteriaceae</taxon>
        <taxon>Escherichia</taxon>
    </lineage>
</organism>
<dbReference type="InterPro" id="IPR050706">
    <property type="entry name" value="Cyclic-di-GMP_PDE-like"/>
</dbReference>
<comment type="caution">
    <text evidence="5">The sequence shown here is derived from an EMBL/GenBank/DDBJ whole genome shotgun (WGS) entry which is preliminary data.</text>
</comment>
<reference evidence="5 6" key="1">
    <citation type="submission" date="2019-07" db="EMBL/GenBank/DDBJ databases">
        <authorList>
            <consortium name="GenomeTrakr network: Whole genome sequencing for foodborne pathogen traceback"/>
        </authorList>
    </citation>
    <scope>NUCLEOTIDE SEQUENCE [LARGE SCALE GENOMIC DNA]</scope>
    <source>
        <strain evidence="5 6">PSU-1859</strain>
    </source>
</reference>
<evidence type="ECO:0000313" key="5">
    <source>
        <dbReference type="EMBL" id="EFB3618701.1"/>
    </source>
</evidence>
<dbReference type="Proteomes" id="UP000543252">
    <property type="component" value="Unassembled WGS sequence"/>
</dbReference>
<dbReference type="Pfam" id="PF00563">
    <property type="entry name" value="EAL"/>
    <property type="match status" value="1"/>
</dbReference>
<name>A0A7B6ME11_ECOLX</name>
<keyword evidence="4" id="KW-0804">Transcription</keyword>